<sequence length="502" mass="56806">MPNVVVSSFRMLLHCTSRPQFGLCGMRLTPVTTFALHLRPGHRTYASSTSDDDSGRRKQPPIGVDDLSRLTLDALRARLRSRGLSATGRKQILIERLINLENCSDTKSTSTTITTTTTTTATQAKCDGKEFPTGSNLSQACPWEKPPRADELPTMATIATTTPTDDSEAQQQPVNHFANAIASGAGDESTDNSISAATSSVRHGDIYVEYVNGMPHLTVRLPSRNEMCQFALKPITHNVGDLLDMLKMEDRGIDRAAIINKHGIRIASSCTIDSLLDDKFSIQINDRTLEVDPPQRDKISLEAMDKVDDVRRVIAQLYEAFNVSEYQLEKANQLAKELENLRYELEPMEEKKMELSRQASRRTNIMTWLGLGLMSVQFGILARLTWWEYSWDIMEPVTYFVTYGTTMAMYAYYCVTKREYVMEHVKNREYILTMYKSAKKVNFDLDHYNLLKRKTAEIEYNLRRLQDPLNMQLPSHLVRTQSELPPLGYSSASDAKSKEKST</sequence>
<dbReference type="InterPro" id="IPR006769">
    <property type="entry name" value="MCU_C"/>
</dbReference>
<keyword evidence="9 17" id="KW-1133">Transmembrane helix</keyword>
<dbReference type="GO" id="GO:1990246">
    <property type="term" value="C:uniplex complex"/>
    <property type="evidence" value="ECO:0007669"/>
    <property type="project" value="TreeGrafter"/>
</dbReference>
<feature type="transmembrane region" description="Helical" evidence="17">
    <location>
        <begin position="365"/>
        <end position="385"/>
    </location>
</feature>
<evidence type="ECO:0000256" key="13">
    <source>
        <dbReference type="ARBA" id="ARBA00023303"/>
    </source>
</evidence>
<dbReference type="InterPro" id="IPR039055">
    <property type="entry name" value="MCU_fam"/>
</dbReference>
<accession>A0A6J2TBR5</accession>
<feature type="transmembrane region" description="Helical" evidence="17">
    <location>
        <begin position="397"/>
        <end position="415"/>
    </location>
</feature>
<evidence type="ECO:0000259" key="18">
    <source>
        <dbReference type="PROSITE" id="PS50800"/>
    </source>
</evidence>
<dbReference type="GeneID" id="115622684"/>
<feature type="domain" description="SAP" evidence="18">
    <location>
        <begin position="67"/>
        <end position="101"/>
    </location>
</feature>
<evidence type="ECO:0000256" key="2">
    <source>
        <dbReference type="ARBA" id="ARBA00005653"/>
    </source>
</evidence>
<feature type="region of interest" description="Disordered" evidence="16">
    <location>
        <begin position="127"/>
        <end position="149"/>
    </location>
</feature>
<evidence type="ECO:0000256" key="4">
    <source>
        <dbReference type="ARBA" id="ARBA00022568"/>
    </source>
</evidence>
<evidence type="ECO:0000256" key="1">
    <source>
        <dbReference type="ARBA" id="ARBA00004448"/>
    </source>
</evidence>
<dbReference type="GO" id="GO:0051560">
    <property type="term" value="P:mitochondrial calcium ion homeostasis"/>
    <property type="evidence" value="ECO:0007669"/>
    <property type="project" value="InterPro"/>
</dbReference>
<name>A0A6J2TBR5_DROLE</name>
<evidence type="ECO:0000256" key="15">
    <source>
        <dbReference type="SAM" id="Coils"/>
    </source>
</evidence>
<keyword evidence="19" id="KW-1185">Reference proteome</keyword>
<feature type="region of interest" description="Disordered" evidence="16">
    <location>
        <begin position="43"/>
        <end position="64"/>
    </location>
</feature>
<evidence type="ECO:0000256" key="7">
    <source>
        <dbReference type="ARBA" id="ARBA00022792"/>
    </source>
</evidence>
<dbReference type="Pfam" id="PF04678">
    <property type="entry name" value="MCU"/>
    <property type="match status" value="1"/>
</dbReference>
<dbReference type="PROSITE" id="PS50800">
    <property type="entry name" value="SAP"/>
    <property type="match status" value="1"/>
</dbReference>
<dbReference type="AlphaFoldDB" id="A0A6J2TBR5"/>
<keyword evidence="12 17" id="KW-0472">Membrane</keyword>
<feature type="coiled-coil region" evidence="15">
    <location>
        <begin position="321"/>
        <end position="358"/>
    </location>
</feature>
<evidence type="ECO:0000313" key="21">
    <source>
        <dbReference type="RefSeq" id="XP_030372568.1"/>
    </source>
</evidence>
<dbReference type="OrthoDB" id="278338at2759"/>
<keyword evidence="7" id="KW-0999">Mitochondrion inner membrane</keyword>
<evidence type="ECO:0000256" key="6">
    <source>
        <dbReference type="ARBA" id="ARBA00022692"/>
    </source>
</evidence>
<dbReference type="InterPro" id="IPR036361">
    <property type="entry name" value="SAP_dom_sf"/>
</dbReference>
<keyword evidence="10" id="KW-0406">Ion transport</keyword>
<evidence type="ECO:0000256" key="3">
    <source>
        <dbReference type="ARBA" id="ARBA00022448"/>
    </source>
</evidence>
<dbReference type="Pfam" id="PF02037">
    <property type="entry name" value="SAP"/>
    <property type="match status" value="1"/>
</dbReference>
<dbReference type="GO" id="GO:0005262">
    <property type="term" value="F:calcium channel activity"/>
    <property type="evidence" value="ECO:0007669"/>
    <property type="project" value="UniProtKB-KW"/>
</dbReference>
<dbReference type="GO" id="GO:0036444">
    <property type="term" value="P:calcium import into the mitochondrion"/>
    <property type="evidence" value="ECO:0007669"/>
    <property type="project" value="TreeGrafter"/>
</dbReference>
<comment type="similarity">
    <text evidence="2">Belongs to the MCU (TC 1.A.77) family.</text>
</comment>
<keyword evidence="4" id="KW-0109">Calcium transport</keyword>
<evidence type="ECO:0000256" key="17">
    <source>
        <dbReference type="SAM" id="Phobius"/>
    </source>
</evidence>
<organism evidence="19 21">
    <name type="scientific">Drosophila lebanonensis</name>
    <name type="common">Fruit fly</name>
    <name type="synonym">Scaptodrosophila lebanonensis</name>
    <dbReference type="NCBI Taxonomy" id="7225"/>
    <lineage>
        <taxon>Eukaryota</taxon>
        <taxon>Metazoa</taxon>
        <taxon>Ecdysozoa</taxon>
        <taxon>Arthropoda</taxon>
        <taxon>Hexapoda</taxon>
        <taxon>Insecta</taxon>
        <taxon>Pterygota</taxon>
        <taxon>Neoptera</taxon>
        <taxon>Endopterygota</taxon>
        <taxon>Diptera</taxon>
        <taxon>Brachycera</taxon>
        <taxon>Muscomorpha</taxon>
        <taxon>Ephydroidea</taxon>
        <taxon>Drosophilidae</taxon>
        <taxon>Scaptodrosophila</taxon>
    </lineage>
</organism>
<comment type="subcellular location">
    <subcellularLocation>
        <location evidence="1">Mitochondrion inner membrane</location>
        <topology evidence="1">Multi-pass membrane protein</topology>
    </subcellularLocation>
</comment>
<dbReference type="SUPFAM" id="SSF68906">
    <property type="entry name" value="SAP domain"/>
    <property type="match status" value="1"/>
</dbReference>
<keyword evidence="3" id="KW-0813">Transport</keyword>
<comment type="catalytic activity">
    <reaction evidence="14">
        <text>Ca(2+)(in) = Ca(2+)(out)</text>
        <dbReference type="Rhea" id="RHEA:29671"/>
        <dbReference type="ChEBI" id="CHEBI:29108"/>
    </reaction>
</comment>
<feature type="region of interest" description="Disordered" evidence="16">
    <location>
        <begin position="483"/>
        <end position="502"/>
    </location>
</feature>
<gene>
    <name evidence="20 21" type="primary">LOC115622684</name>
</gene>
<evidence type="ECO:0000256" key="10">
    <source>
        <dbReference type="ARBA" id="ARBA00023065"/>
    </source>
</evidence>
<dbReference type="SMART" id="SM00513">
    <property type="entry name" value="SAP"/>
    <property type="match status" value="1"/>
</dbReference>
<dbReference type="RefSeq" id="XP_030372568.1">
    <property type="nucleotide sequence ID" value="XM_030516708.1"/>
</dbReference>
<proteinExistence type="inferred from homology"/>
<evidence type="ECO:0000256" key="8">
    <source>
        <dbReference type="ARBA" id="ARBA00022837"/>
    </source>
</evidence>
<evidence type="ECO:0000256" key="5">
    <source>
        <dbReference type="ARBA" id="ARBA00022673"/>
    </source>
</evidence>
<dbReference type="RefSeq" id="XP_030372567.1">
    <property type="nucleotide sequence ID" value="XM_030516707.1"/>
</dbReference>
<evidence type="ECO:0000256" key="14">
    <source>
        <dbReference type="ARBA" id="ARBA00036634"/>
    </source>
</evidence>
<keyword evidence="5" id="KW-0107">Calcium channel</keyword>
<protein>
    <submittedName>
        <fullName evidence="20 21">Calcium uniporter protein, mitochondrial isoform X1</fullName>
    </submittedName>
</protein>
<dbReference type="Gene3D" id="1.10.720.30">
    <property type="entry name" value="SAP domain"/>
    <property type="match status" value="1"/>
</dbReference>
<keyword evidence="6 17" id="KW-0812">Transmembrane</keyword>
<evidence type="ECO:0000313" key="20">
    <source>
        <dbReference type="RefSeq" id="XP_030372567.1"/>
    </source>
</evidence>
<reference evidence="20 21" key="1">
    <citation type="submission" date="2025-04" db="UniProtKB">
        <authorList>
            <consortium name="RefSeq"/>
        </authorList>
    </citation>
    <scope>IDENTIFICATION</scope>
    <source>
        <strain evidence="20 21">11010-0011.00</strain>
        <tissue evidence="20 21">Whole body</tissue>
    </source>
</reference>
<evidence type="ECO:0000256" key="9">
    <source>
        <dbReference type="ARBA" id="ARBA00022989"/>
    </source>
</evidence>
<dbReference type="GO" id="GO:0015292">
    <property type="term" value="F:uniporter activity"/>
    <property type="evidence" value="ECO:0007669"/>
    <property type="project" value="TreeGrafter"/>
</dbReference>
<evidence type="ECO:0000256" key="16">
    <source>
        <dbReference type="SAM" id="MobiDB-lite"/>
    </source>
</evidence>
<keyword evidence="8" id="KW-0106">Calcium</keyword>
<dbReference type="PANTHER" id="PTHR13462">
    <property type="entry name" value="CALCIUM UNIPORTER PROTEIN, MITOCHONDRIAL"/>
    <property type="match status" value="1"/>
</dbReference>
<keyword evidence="15" id="KW-0175">Coiled coil</keyword>
<evidence type="ECO:0000256" key="12">
    <source>
        <dbReference type="ARBA" id="ARBA00023136"/>
    </source>
</evidence>
<evidence type="ECO:0000313" key="19">
    <source>
        <dbReference type="Proteomes" id="UP000504634"/>
    </source>
</evidence>
<keyword evidence="13" id="KW-0407">Ion channel</keyword>
<evidence type="ECO:0000256" key="11">
    <source>
        <dbReference type="ARBA" id="ARBA00023128"/>
    </source>
</evidence>
<dbReference type="Proteomes" id="UP000504634">
    <property type="component" value="Unplaced"/>
</dbReference>
<keyword evidence="11" id="KW-0496">Mitochondrion</keyword>
<dbReference type="PANTHER" id="PTHR13462:SF10">
    <property type="entry name" value="CALCIUM UNIPORTER PROTEIN, MITOCHONDRIAL"/>
    <property type="match status" value="1"/>
</dbReference>
<dbReference type="CTD" id="90550"/>
<dbReference type="InterPro" id="IPR003034">
    <property type="entry name" value="SAP_dom"/>
</dbReference>